<dbReference type="AlphaFoldDB" id="A0A917TMG1"/>
<sequence>MNILSRLFRHSDTETTNTYPADGAPPMDVTRNTGTVQFRPERVTVEHRNGRFVRMEIAGPVVGGPDGYHVIRRFDRERDVPEWARTYLNDNRPEVNR</sequence>
<feature type="region of interest" description="Disordered" evidence="1">
    <location>
        <begin position="1"/>
        <end position="32"/>
    </location>
</feature>
<evidence type="ECO:0000313" key="3">
    <source>
        <dbReference type="Proteomes" id="UP000608890"/>
    </source>
</evidence>
<reference evidence="2" key="1">
    <citation type="journal article" date="2014" name="Int. J. Syst. Evol. Microbiol.">
        <title>Complete genome sequence of Corynebacterium casei LMG S-19264T (=DSM 44701T), isolated from a smear-ripened cheese.</title>
        <authorList>
            <consortium name="US DOE Joint Genome Institute (JGI-PGF)"/>
            <person name="Walter F."/>
            <person name="Albersmeier A."/>
            <person name="Kalinowski J."/>
            <person name="Ruckert C."/>
        </authorList>
    </citation>
    <scope>NUCLEOTIDE SEQUENCE</scope>
    <source>
        <strain evidence="2">CGMCC 4.7312</strain>
    </source>
</reference>
<proteinExistence type="predicted"/>
<evidence type="ECO:0000256" key="1">
    <source>
        <dbReference type="SAM" id="MobiDB-lite"/>
    </source>
</evidence>
<keyword evidence="3" id="KW-1185">Reference proteome</keyword>
<gene>
    <name evidence="2" type="ORF">GCM10011608_10370</name>
</gene>
<dbReference type="RefSeq" id="WP_189041078.1">
    <property type="nucleotide sequence ID" value="NZ_BMNB01000003.1"/>
</dbReference>
<reference evidence="2" key="2">
    <citation type="submission" date="2020-09" db="EMBL/GenBank/DDBJ databases">
        <authorList>
            <person name="Sun Q."/>
            <person name="Zhou Y."/>
        </authorList>
    </citation>
    <scope>NUCLEOTIDE SEQUENCE</scope>
    <source>
        <strain evidence="2">CGMCC 4.7312</strain>
    </source>
</reference>
<evidence type="ECO:0000313" key="2">
    <source>
        <dbReference type="EMBL" id="GGM27506.1"/>
    </source>
</evidence>
<accession>A0A917TMG1</accession>
<name>A0A917TMG1_9ACTN</name>
<dbReference type="Proteomes" id="UP000608890">
    <property type="component" value="Unassembled WGS sequence"/>
</dbReference>
<protein>
    <submittedName>
        <fullName evidence="2">Uncharacterized protein</fullName>
    </submittedName>
</protein>
<dbReference type="EMBL" id="BMNB01000003">
    <property type="protein sequence ID" value="GGM27506.1"/>
    <property type="molecule type" value="Genomic_DNA"/>
</dbReference>
<organism evidence="2 3">
    <name type="scientific">Micromonospora sonchi</name>
    <dbReference type="NCBI Taxonomy" id="1763543"/>
    <lineage>
        <taxon>Bacteria</taxon>
        <taxon>Bacillati</taxon>
        <taxon>Actinomycetota</taxon>
        <taxon>Actinomycetes</taxon>
        <taxon>Micromonosporales</taxon>
        <taxon>Micromonosporaceae</taxon>
        <taxon>Micromonospora</taxon>
    </lineage>
</organism>
<comment type="caution">
    <text evidence="2">The sequence shown here is derived from an EMBL/GenBank/DDBJ whole genome shotgun (WGS) entry which is preliminary data.</text>
</comment>